<evidence type="ECO:0000256" key="1">
    <source>
        <dbReference type="ARBA" id="ARBA00022801"/>
    </source>
</evidence>
<dbReference type="GO" id="GO:0016787">
    <property type="term" value="F:hydrolase activity"/>
    <property type="evidence" value="ECO:0007669"/>
    <property type="project" value="UniProtKB-KW"/>
</dbReference>
<dbReference type="SUPFAM" id="SSF53474">
    <property type="entry name" value="alpha/beta-Hydrolases"/>
    <property type="match status" value="1"/>
</dbReference>
<evidence type="ECO:0000259" key="2">
    <source>
        <dbReference type="Pfam" id="PF20434"/>
    </source>
</evidence>
<sequence>MSANELSIIHKDLSYTSSKNPLQKLDLYLPQPLTSTEIEYHPPILIIIHGGAWRTGDKNEFTKLGRELSQICAIAIVNYRLTTKGTPEIKNPSHVQDVAAAISWVSLHAEEYGYNNDRIYLIGNSAGAFICGQLVLDPEYFNVYDPNLLGKIRGVIGIEGIYDLINLLESYPKYIEFVEPAFGNDKNVLKSVSPQYISSNAKIPPYLIIHSLEDELVGIDQSKNYLEHIKNSGAENFEIETSLKGKHDEIMQTNELIQRITEFIINQESKEDSWNQVVEIAMRAINFPIF</sequence>
<dbReference type="InterPro" id="IPR029058">
    <property type="entry name" value="AB_hydrolase_fold"/>
</dbReference>
<keyword evidence="1 3" id="KW-0378">Hydrolase</keyword>
<dbReference type="STRING" id="658196.A0A397TLS9"/>
<organism evidence="3 4">
    <name type="scientific">Glomus cerebriforme</name>
    <dbReference type="NCBI Taxonomy" id="658196"/>
    <lineage>
        <taxon>Eukaryota</taxon>
        <taxon>Fungi</taxon>
        <taxon>Fungi incertae sedis</taxon>
        <taxon>Mucoromycota</taxon>
        <taxon>Glomeromycotina</taxon>
        <taxon>Glomeromycetes</taxon>
        <taxon>Glomerales</taxon>
        <taxon>Glomeraceae</taxon>
        <taxon>Glomus</taxon>
    </lineage>
</organism>
<dbReference type="PANTHER" id="PTHR48081">
    <property type="entry name" value="AB HYDROLASE SUPERFAMILY PROTEIN C4A8.06C"/>
    <property type="match status" value="1"/>
</dbReference>
<dbReference type="AlphaFoldDB" id="A0A397TLS9"/>
<proteinExistence type="predicted"/>
<dbReference type="PANTHER" id="PTHR48081:SF33">
    <property type="entry name" value="KYNURENINE FORMAMIDASE"/>
    <property type="match status" value="1"/>
</dbReference>
<evidence type="ECO:0000313" key="3">
    <source>
        <dbReference type="EMBL" id="RIA95804.1"/>
    </source>
</evidence>
<protein>
    <submittedName>
        <fullName evidence="3">Alpha/Beta hydrolase protein</fullName>
    </submittedName>
</protein>
<accession>A0A397TLS9</accession>
<feature type="domain" description="BD-FAE-like" evidence="2">
    <location>
        <begin position="25"/>
        <end position="225"/>
    </location>
</feature>
<keyword evidence="4" id="KW-1185">Reference proteome</keyword>
<dbReference type="InterPro" id="IPR050300">
    <property type="entry name" value="GDXG_lipolytic_enzyme"/>
</dbReference>
<dbReference type="InterPro" id="IPR049492">
    <property type="entry name" value="BD-FAE-like_dom"/>
</dbReference>
<dbReference type="EMBL" id="QKYT01000055">
    <property type="protein sequence ID" value="RIA95804.1"/>
    <property type="molecule type" value="Genomic_DNA"/>
</dbReference>
<name>A0A397TLS9_9GLOM</name>
<dbReference type="Proteomes" id="UP000265703">
    <property type="component" value="Unassembled WGS sequence"/>
</dbReference>
<dbReference type="Pfam" id="PF20434">
    <property type="entry name" value="BD-FAE"/>
    <property type="match status" value="1"/>
</dbReference>
<evidence type="ECO:0000313" key="4">
    <source>
        <dbReference type="Proteomes" id="UP000265703"/>
    </source>
</evidence>
<dbReference type="Gene3D" id="3.40.50.1820">
    <property type="entry name" value="alpha/beta hydrolase"/>
    <property type="match status" value="1"/>
</dbReference>
<comment type="caution">
    <text evidence="3">The sequence shown here is derived from an EMBL/GenBank/DDBJ whole genome shotgun (WGS) entry which is preliminary data.</text>
</comment>
<reference evidence="3 4" key="1">
    <citation type="submission" date="2018-06" db="EMBL/GenBank/DDBJ databases">
        <title>Comparative genomics reveals the genomic features of Rhizophagus irregularis, R. cerebriforme, R. diaphanum and Gigaspora rosea, and their symbiotic lifestyle signature.</title>
        <authorList>
            <person name="Morin E."/>
            <person name="San Clemente H."/>
            <person name="Chen E.C.H."/>
            <person name="De La Providencia I."/>
            <person name="Hainaut M."/>
            <person name="Kuo A."/>
            <person name="Kohler A."/>
            <person name="Murat C."/>
            <person name="Tang N."/>
            <person name="Roy S."/>
            <person name="Loubradou J."/>
            <person name="Henrissat B."/>
            <person name="Grigoriev I.V."/>
            <person name="Corradi N."/>
            <person name="Roux C."/>
            <person name="Martin F.M."/>
        </authorList>
    </citation>
    <scope>NUCLEOTIDE SEQUENCE [LARGE SCALE GENOMIC DNA]</scope>
    <source>
        <strain evidence="3 4">DAOM 227022</strain>
    </source>
</reference>
<dbReference type="OrthoDB" id="6495301at2759"/>
<gene>
    <name evidence="3" type="ORF">C1645_688620</name>
</gene>